<dbReference type="GO" id="GO:0046677">
    <property type="term" value="P:response to antibiotic"/>
    <property type="evidence" value="ECO:0007669"/>
    <property type="project" value="InterPro"/>
</dbReference>
<dbReference type="InterPro" id="IPR003012">
    <property type="entry name" value="Tet_transcr_reg_TetR"/>
</dbReference>
<dbReference type="PANTHER" id="PTHR30055:SF151">
    <property type="entry name" value="TRANSCRIPTIONAL REGULATORY PROTEIN"/>
    <property type="match status" value="1"/>
</dbReference>
<gene>
    <name evidence="7" type="ORF">LZ495_03830</name>
</gene>
<keyword evidence="1" id="KW-0678">Repressor</keyword>
<dbReference type="Pfam" id="PF00440">
    <property type="entry name" value="TetR_N"/>
    <property type="match status" value="1"/>
</dbReference>
<dbReference type="InterPro" id="IPR036271">
    <property type="entry name" value="Tet_transcr_reg_TetR-rel_C_sf"/>
</dbReference>
<dbReference type="InterPro" id="IPR001647">
    <property type="entry name" value="HTH_TetR"/>
</dbReference>
<dbReference type="Gene3D" id="1.10.357.10">
    <property type="entry name" value="Tetracycline Repressor, domain 2"/>
    <property type="match status" value="1"/>
</dbReference>
<protein>
    <submittedName>
        <fullName evidence="7">TetR/AcrR family transcriptional regulator</fullName>
    </submittedName>
</protein>
<comment type="caution">
    <text evidence="7">The sequence shown here is derived from an EMBL/GenBank/DDBJ whole genome shotgun (WGS) entry which is preliminary data.</text>
</comment>
<dbReference type="SUPFAM" id="SSF46689">
    <property type="entry name" value="Homeodomain-like"/>
    <property type="match status" value="1"/>
</dbReference>
<dbReference type="EMBL" id="JAKFHA010000001">
    <property type="protein sequence ID" value="MCF2526352.1"/>
    <property type="molecule type" value="Genomic_DNA"/>
</dbReference>
<reference evidence="7" key="1">
    <citation type="submission" date="2022-01" db="EMBL/GenBank/DDBJ databases">
        <title>Genome-Based Taxonomic Classification of the Phylum Actinobacteria.</title>
        <authorList>
            <person name="Gao Y."/>
        </authorList>
    </citation>
    <scope>NUCLEOTIDE SEQUENCE</scope>
    <source>
        <strain evidence="7">KLBMP 8922</strain>
    </source>
</reference>
<evidence type="ECO:0000313" key="8">
    <source>
        <dbReference type="Proteomes" id="UP001165378"/>
    </source>
</evidence>
<accession>A0AA41U0E7</accession>
<keyword evidence="2" id="KW-0805">Transcription regulation</keyword>
<dbReference type="RefSeq" id="WP_235050391.1">
    <property type="nucleotide sequence ID" value="NZ_JAKFHA010000001.1"/>
</dbReference>
<dbReference type="InterPro" id="IPR050109">
    <property type="entry name" value="HTH-type_TetR-like_transc_reg"/>
</dbReference>
<dbReference type="PANTHER" id="PTHR30055">
    <property type="entry name" value="HTH-TYPE TRANSCRIPTIONAL REGULATOR RUTR"/>
    <property type="match status" value="1"/>
</dbReference>
<proteinExistence type="predicted"/>
<feature type="DNA-binding region" description="H-T-H motif" evidence="5">
    <location>
        <begin position="29"/>
        <end position="48"/>
    </location>
</feature>
<name>A0AA41U0E7_9ACTN</name>
<dbReference type="GO" id="GO:0003700">
    <property type="term" value="F:DNA-binding transcription factor activity"/>
    <property type="evidence" value="ECO:0007669"/>
    <property type="project" value="TreeGrafter"/>
</dbReference>
<evidence type="ECO:0000256" key="2">
    <source>
        <dbReference type="ARBA" id="ARBA00023015"/>
    </source>
</evidence>
<evidence type="ECO:0000256" key="3">
    <source>
        <dbReference type="ARBA" id="ARBA00023125"/>
    </source>
</evidence>
<dbReference type="SUPFAM" id="SSF48498">
    <property type="entry name" value="Tetracyclin repressor-like, C-terminal domain"/>
    <property type="match status" value="1"/>
</dbReference>
<dbReference type="InterPro" id="IPR004111">
    <property type="entry name" value="Repressor_TetR_C"/>
</dbReference>
<dbReference type="Proteomes" id="UP001165378">
    <property type="component" value="Unassembled WGS sequence"/>
</dbReference>
<dbReference type="GO" id="GO:0000976">
    <property type="term" value="F:transcription cis-regulatory region binding"/>
    <property type="evidence" value="ECO:0007669"/>
    <property type="project" value="TreeGrafter"/>
</dbReference>
<keyword evidence="3 5" id="KW-0238">DNA-binding</keyword>
<evidence type="ECO:0000256" key="1">
    <source>
        <dbReference type="ARBA" id="ARBA00022491"/>
    </source>
</evidence>
<evidence type="ECO:0000313" key="7">
    <source>
        <dbReference type="EMBL" id="MCF2526352.1"/>
    </source>
</evidence>
<feature type="domain" description="HTH tetR-type" evidence="6">
    <location>
        <begin position="6"/>
        <end position="66"/>
    </location>
</feature>
<dbReference type="Pfam" id="PF02909">
    <property type="entry name" value="TetR_C_1"/>
    <property type="match status" value="1"/>
</dbReference>
<evidence type="ECO:0000256" key="5">
    <source>
        <dbReference type="PROSITE-ProRule" id="PRU00335"/>
    </source>
</evidence>
<evidence type="ECO:0000259" key="6">
    <source>
        <dbReference type="PROSITE" id="PS50977"/>
    </source>
</evidence>
<keyword evidence="4" id="KW-0804">Transcription</keyword>
<dbReference type="GO" id="GO:0045892">
    <property type="term" value="P:negative regulation of DNA-templated transcription"/>
    <property type="evidence" value="ECO:0007669"/>
    <property type="project" value="InterPro"/>
</dbReference>
<keyword evidence="8" id="KW-1185">Reference proteome</keyword>
<evidence type="ECO:0000256" key="4">
    <source>
        <dbReference type="ARBA" id="ARBA00023163"/>
    </source>
</evidence>
<dbReference type="AlphaFoldDB" id="A0AA41U0E7"/>
<dbReference type="PRINTS" id="PR00400">
    <property type="entry name" value="TETREPRESSOR"/>
</dbReference>
<dbReference type="InterPro" id="IPR009057">
    <property type="entry name" value="Homeodomain-like_sf"/>
</dbReference>
<sequence length="208" mass="21455">MPRPRSLTHSQIAAAALAVIDREGLDALSMRAVAAELGMGTMSVYRYVTDRAQLEALVVDLVFSSVDTTVPTSPAAWTGRIEVLAERVRAAAGQHPAVVPLLLVHRHTSVGAMRWGDAVLGILAEAGFAAGQRVVAFRALLAYVLGALQVAHFSSLDGPGTAALAALDPADFPHLSATAVAARQITADEEFLGGLALLLAGLTAGEAG</sequence>
<dbReference type="PROSITE" id="PS50977">
    <property type="entry name" value="HTH_TETR_2"/>
    <property type="match status" value="1"/>
</dbReference>
<organism evidence="7 8">
    <name type="scientific">Yinghuangia soli</name>
    <dbReference type="NCBI Taxonomy" id="2908204"/>
    <lineage>
        <taxon>Bacteria</taxon>
        <taxon>Bacillati</taxon>
        <taxon>Actinomycetota</taxon>
        <taxon>Actinomycetes</taxon>
        <taxon>Kitasatosporales</taxon>
        <taxon>Streptomycetaceae</taxon>
        <taxon>Yinghuangia</taxon>
    </lineage>
</organism>